<comment type="caution">
    <text evidence="3">The sequence shown here is derived from an EMBL/GenBank/DDBJ whole genome shotgun (WGS) entry which is preliminary data.</text>
</comment>
<dbReference type="InterPro" id="IPR008538">
    <property type="entry name" value="Uma2"/>
</dbReference>
<feature type="domain" description="Putative restriction endonuclease" evidence="2">
    <location>
        <begin position="38"/>
        <end position="157"/>
    </location>
</feature>
<dbReference type="InterPro" id="IPR012296">
    <property type="entry name" value="Nuclease_put_TT1808"/>
</dbReference>
<evidence type="ECO:0000256" key="1">
    <source>
        <dbReference type="SAM" id="MobiDB-lite"/>
    </source>
</evidence>
<keyword evidence="3" id="KW-0255">Endonuclease</keyword>
<accession>A0ABS3XLQ0</accession>
<feature type="region of interest" description="Disordered" evidence="1">
    <location>
        <begin position="1"/>
        <end position="20"/>
    </location>
</feature>
<keyword evidence="4" id="KW-1185">Reference proteome</keyword>
<dbReference type="CDD" id="cd06260">
    <property type="entry name" value="DUF820-like"/>
    <property type="match status" value="1"/>
</dbReference>
<reference evidence="3 4" key="1">
    <citation type="submission" date="2020-11" db="EMBL/GenBank/DDBJ databases">
        <title>Streptomyces spirodelae sp. nov., isolated from duckweed.</title>
        <authorList>
            <person name="Saimee Y."/>
            <person name="Duangmal K."/>
        </authorList>
    </citation>
    <scope>NUCLEOTIDE SEQUENCE [LARGE SCALE GENOMIC DNA]</scope>
    <source>
        <strain evidence="3 4">S16-07</strain>
    </source>
</reference>
<dbReference type="EMBL" id="JADKMA010000271">
    <property type="protein sequence ID" value="MBO8196240.1"/>
    <property type="molecule type" value="Genomic_DNA"/>
</dbReference>
<organism evidence="3 4">
    <name type="scientific">Streptomyces oryzae</name>
    <dbReference type="NCBI Taxonomy" id="1434886"/>
    <lineage>
        <taxon>Bacteria</taxon>
        <taxon>Bacillati</taxon>
        <taxon>Actinomycetota</taxon>
        <taxon>Actinomycetes</taxon>
        <taxon>Kitasatosporales</taxon>
        <taxon>Streptomycetaceae</taxon>
        <taxon>Streptomyces</taxon>
    </lineage>
</organism>
<dbReference type="SUPFAM" id="SSF52980">
    <property type="entry name" value="Restriction endonuclease-like"/>
    <property type="match status" value="1"/>
</dbReference>
<proteinExistence type="predicted"/>
<evidence type="ECO:0000313" key="4">
    <source>
        <dbReference type="Proteomes" id="UP001519064"/>
    </source>
</evidence>
<sequence length="205" mass="23284">MGAVMAAEAPSRATEEHWAFPPPEGWTFDQAKELELPFDNWELVDGAIVVRGRTMLWHNRVRDRVARALEGAQTKPLDVVTACCVMLDEKNVRVPDVIVYDTTGLRLVETECVPVANIVLAVEVVSPGSRSTDRIHKPGQYAAAKVPYYWRVELERDEQIAVHEYWLNPETRTYFGRPDHPVHRHDLATDKPFPVKIGLTELLSF</sequence>
<dbReference type="Proteomes" id="UP001519064">
    <property type="component" value="Unassembled WGS sequence"/>
</dbReference>
<dbReference type="PANTHER" id="PTHR35400">
    <property type="entry name" value="SLR1083 PROTEIN"/>
    <property type="match status" value="1"/>
</dbReference>
<dbReference type="GO" id="GO:0004519">
    <property type="term" value="F:endonuclease activity"/>
    <property type="evidence" value="ECO:0007669"/>
    <property type="project" value="UniProtKB-KW"/>
</dbReference>
<keyword evidence="3" id="KW-0378">Hydrolase</keyword>
<keyword evidence="3" id="KW-0540">Nuclease</keyword>
<evidence type="ECO:0000259" key="2">
    <source>
        <dbReference type="Pfam" id="PF05685"/>
    </source>
</evidence>
<dbReference type="Gene3D" id="3.90.1570.10">
    <property type="entry name" value="tt1808, chain A"/>
    <property type="match status" value="1"/>
</dbReference>
<dbReference type="InterPro" id="IPR011335">
    <property type="entry name" value="Restrct_endonuc-II-like"/>
</dbReference>
<dbReference type="PANTHER" id="PTHR35400:SF3">
    <property type="entry name" value="SLL1072 PROTEIN"/>
    <property type="match status" value="1"/>
</dbReference>
<name>A0ABS3XLQ0_9ACTN</name>
<dbReference type="Pfam" id="PF05685">
    <property type="entry name" value="Uma2"/>
    <property type="match status" value="1"/>
</dbReference>
<gene>
    <name evidence="3" type="ORF">ITI46_32045</name>
</gene>
<protein>
    <submittedName>
        <fullName evidence="3">Uma2 family endonuclease</fullName>
    </submittedName>
</protein>
<evidence type="ECO:0000313" key="3">
    <source>
        <dbReference type="EMBL" id="MBO8196240.1"/>
    </source>
</evidence>